<accession>A0A2P2BQ72</accession>
<dbReference type="PANTHER" id="PTHR40078:SF1">
    <property type="entry name" value="INTEGRAL MEMBRANE PROTEIN"/>
    <property type="match status" value="1"/>
</dbReference>
<feature type="transmembrane region" description="Helical" evidence="1">
    <location>
        <begin position="161"/>
        <end position="185"/>
    </location>
</feature>
<feature type="transmembrane region" description="Helical" evidence="1">
    <location>
        <begin position="77"/>
        <end position="96"/>
    </location>
</feature>
<dbReference type="InterPro" id="IPR038750">
    <property type="entry name" value="YczE/YyaS-like"/>
</dbReference>
<gene>
    <name evidence="2" type="ORF">FRIFI_0943</name>
</gene>
<protein>
    <submittedName>
        <fullName evidence="2">Membrane protein</fullName>
    </submittedName>
</protein>
<feature type="transmembrane region" description="Helical" evidence="1">
    <location>
        <begin position="102"/>
        <end position="124"/>
    </location>
</feature>
<sequence>MKRILMLFLRMLSGFLLCALSTVLSIKSNLGLSPWDVFHQGLSNLVGLTIGQASIIVGLLIVIIVSILGIKIGFGTLANMIMIGCFIDLIIYIDIIPTSANLFYGVLLMIGSMFVNAIGSYLYIGCEMGCGPRDGLMVVLVKLTSKPVSIIRFFIEGLALITGWILGGTVGLGTLLTVFGIGYCVQMMYKVFNFDVKNLNHKDIKQCFAFVKECVTDKEDISEV</sequence>
<name>A0A2P2BQ72_9FIRM</name>
<evidence type="ECO:0000313" key="3">
    <source>
        <dbReference type="Proteomes" id="UP000245695"/>
    </source>
</evidence>
<keyword evidence="3" id="KW-1185">Reference proteome</keyword>
<dbReference type="Proteomes" id="UP000245695">
    <property type="component" value="Chromosome 1"/>
</dbReference>
<dbReference type="Pfam" id="PF19700">
    <property type="entry name" value="DUF6198"/>
    <property type="match status" value="1"/>
</dbReference>
<dbReference type="RefSeq" id="WP_166505139.1">
    <property type="nucleotide sequence ID" value="NZ_LN650648.1"/>
</dbReference>
<feature type="transmembrane region" description="Helical" evidence="1">
    <location>
        <begin position="49"/>
        <end position="70"/>
    </location>
</feature>
<keyword evidence="1" id="KW-0812">Transmembrane</keyword>
<evidence type="ECO:0000313" key="2">
    <source>
        <dbReference type="EMBL" id="CEI72483.1"/>
    </source>
</evidence>
<reference evidence="2 3" key="1">
    <citation type="submission" date="2014-09" db="EMBL/GenBank/DDBJ databases">
        <authorList>
            <person name="Hornung B.V."/>
        </authorList>
    </citation>
    <scope>NUCLEOTIDE SEQUENCE [LARGE SCALE GENOMIC DNA]</scope>
    <source>
        <strain evidence="2 3">FRIFI</strain>
    </source>
</reference>
<organism evidence="2 3">
    <name type="scientific">Romboutsia hominis</name>
    <dbReference type="NCBI Taxonomy" id="1507512"/>
    <lineage>
        <taxon>Bacteria</taxon>
        <taxon>Bacillati</taxon>
        <taxon>Bacillota</taxon>
        <taxon>Clostridia</taxon>
        <taxon>Peptostreptococcales</taxon>
        <taxon>Peptostreptococcaceae</taxon>
        <taxon>Romboutsia</taxon>
    </lineage>
</organism>
<dbReference type="AlphaFoldDB" id="A0A2P2BQ72"/>
<feature type="transmembrane region" description="Helical" evidence="1">
    <location>
        <begin position="136"/>
        <end position="155"/>
    </location>
</feature>
<dbReference type="KEGG" id="rhom:FRIFI_0943"/>
<dbReference type="EMBL" id="LN650648">
    <property type="protein sequence ID" value="CEI72483.1"/>
    <property type="molecule type" value="Genomic_DNA"/>
</dbReference>
<keyword evidence="1" id="KW-1133">Transmembrane helix</keyword>
<evidence type="ECO:0000256" key="1">
    <source>
        <dbReference type="SAM" id="Phobius"/>
    </source>
</evidence>
<dbReference type="PANTHER" id="PTHR40078">
    <property type="entry name" value="INTEGRAL MEMBRANE PROTEIN-RELATED"/>
    <property type="match status" value="1"/>
</dbReference>
<keyword evidence="1" id="KW-0472">Membrane</keyword>
<proteinExistence type="predicted"/>